<dbReference type="GO" id="GO:0005874">
    <property type="term" value="C:microtubule"/>
    <property type="evidence" value="ECO:0007669"/>
    <property type="project" value="UniProtKB-KW"/>
</dbReference>
<keyword evidence="4 5" id="KW-0206">Cytoskeleton</keyword>
<proteinExistence type="inferred from homology"/>
<evidence type="ECO:0000256" key="5">
    <source>
        <dbReference type="RuleBase" id="RU363050"/>
    </source>
</evidence>
<dbReference type="EnsemblProtists" id="PYU1_T006252">
    <property type="protein sequence ID" value="PYU1_T006252"/>
    <property type="gene ID" value="PYU1_G006240"/>
</dbReference>
<dbReference type="eggNOG" id="ENOG502SDQC">
    <property type="taxonomic scope" value="Eukaryota"/>
</dbReference>
<accession>K3WMR0</accession>
<evidence type="ECO:0000313" key="9">
    <source>
        <dbReference type="Proteomes" id="UP000019132"/>
    </source>
</evidence>
<evidence type="ECO:0000256" key="1">
    <source>
        <dbReference type="ARBA" id="ARBA00010337"/>
    </source>
</evidence>
<evidence type="ECO:0000259" key="7">
    <source>
        <dbReference type="Pfam" id="PF04130"/>
    </source>
</evidence>
<dbReference type="STRING" id="431595.K3WMR0"/>
<protein>
    <recommendedName>
        <fullName evidence="5">Spindle pole body component</fullName>
    </recommendedName>
</protein>
<dbReference type="GO" id="GO:0007020">
    <property type="term" value="P:microtubule nucleation"/>
    <property type="evidence" value="ECO:0007669"/>
    <property type="project" value="InterPro"/>
</dbReference>
<dbReference type="InterPro" id="IPR042241">
    <property type="entry name" value="GCP_C_sf"/>
</dbReference>
<feature type="compositionally biased region" description="Acidic residues" evidence="6">
    <location>
        <begin position="120"/>
        <end position="132"/>
    </location>
</feature>
<dbReference type="GO" id="GO:0051011">
    <property type="term" value="F:microtubule minus-end binding"/>
    <property type="evidence" value="ECO:0007669"/>
    <property type="project" value="TreeGrafter"/>
</dbReference>
<dbReference type="OMA" id="QIANGRW"/>
<organism evidence="8 9">
    <name type="scientific">Globisporangium ultimum (strain ATCC 200006 / CBS 805.95 / DAOM BR144)</name>
    <name type="common">Pythium ultimum</name>
    <dbReference type="NCBI Taxonomy" id="431595"/>
    <lineage>
        <taxon>Eukaryota</taxon>
        <taxon>Sar</taxon>
        <taxon>Stramenopiles</taxon>
        <taxon>Oomycota</taxon>
        <taxon>Peronosporomycetes</taxon>
        <taxon>Pythiales</taxon>
        <taxon>Pythiaceae</taxon>
        <taxon>Globisporangium</taxon>
    </lineage>
</organism>
<keyword evidence="3 5" id="KW-0493">Microtubule</keyword>
<dbReference type="PANTHER" id="PTHR19302">
    <property type="entry name" value="GAMMA TUBULIN COMPLEX PROTEIN"/>
    <property type="match status" value="1"/>
</dbReference>
<dbReference type="Pfam" id="PF04130">
    <property type="entry name" value="GCP_C_terminal"/>
    <property type="match status" value="1"/>
</dbReference>
<dbReference type="InParanoid" id="K3WMR0"/>
<evidence type="ECO:0000256" key="2">
    <source>
        <dbReference type="ARBA" id="ARBA00022490"/>
    </source>
</evidence>
<sequence length="217" mass="24910">MLLQVNDMLHYTKSLMNYLSSQIANGRWEEVRKALETSQSISSMDEAHEQYLDQLLNKFFLLDKHTTVIQYILTTFNHIMRYVSQVDELVTVLARKHTSRSSSLSNLRRSSLGRELTGDKDEDQSEHDEDEATGLQATTAQPALLGKEHKQLNEELAKSASEFKRQSHFLVVMLTAMHKHGASPHVAEILTQLNFNYFYHKQEHHHAPAVLTRAAPR</sequence>
<comment type="similarity">
    <text evidence="1 5">Belongs to the TUBGCP family.</text>
</comment>
<dbReference type="GO" id="GO:0000278">
    <property type="term" value="P:mitotic cell cycle"/>
    <property type="evidence" value="ECO:0007669"/>
    <property type="project" value="TreeGrafter"/>
</dbReference>
<dbReference type="InterPro" id="IPR040457">
    <property type="entry name" value="GCP_C"/>
</dbReference>
<keyword evidence="9" id="KW-1185">Reference proteome</keyword>
<comment type="subcellular location">
    <subcellularLocation>
        <location evidence="5">Cytoplasm</location>
        <location evidence="5">Cytoskeleton</location>
        <location evidence="5">Microtubule organizing center</location>
    </subcellularLocation>
</comment>
<reference evidence="8" key="3">
    <citation type="submission" date="2015-02" db="UniProtKB">
        <authorList>
            <consortium name="EnsemblProtists"/>
        </authorList>
    </citation>
    <scope>IDENTIFICATION</scope>
    <source>
        <strain evidence="8">DAOM BR144</strain>
    </source>
</reference>
<evidence type="ECO:0000256" key="4">
    <source>
        <dbReference type="ARBA" id="ARBA00023212"/>
    </source>
</evidence>
<dbReference type="GO" id="GO:0051321">
    <property type="term" value="P:meiotic cell cycle"/>
    <property type="evidence" value="ECO:0007669"/>
    <property type="project" value="TreeGrafter"/>
</dbReference>
<dbReference type="GO" id="GO:0043015">
    <property type="term" value="F:gamma-tubulin binding"/>
    <property type="evidence" value="ECO:0007669"/>
    <property type="project" value="InterPro"/>
</dbReference>
<dbReference type="GO" id="GO:0031122">
    <property type="term" value="P:cytoplasmic microtubule organization"/>
    <property type="evidence" value="ECO:0007669"/>
    <property type="project" value="TreeGrafter"/>
</dbReference>
<evidence type="ECO:0000256" key="6">
    <source>
        <dbReference type="SAM" id="MobiDB-lite"/>
    </source>
</evidence>
<dbReference type="Proteomes" id="UP000019132">
    <property type="component" value="Unassembled WGS sequence"/>
</dbReference>
<dbReference type="EMBL" id="GL376625">
    <property type="status" value="NOT_ANNOTATED_CDS"/>
    <property type="molecule type" value="Genomic_DNA"/>
</dbReference>
<name>K3WMR0_GLOUD</name>
<evidence type="ECO:0000256" key="3">
    <source>
        <dbReference type="ARBA" id="ARBA00022701"/>
    </source>
</evidence>
<reference evidence="9" key="1">
    <citation type="journal article" date="2010" name="Genome Biol.">
        <title>Genome sequence of the necrotrophic plant pathogen Pythium ultimum reveals original pathogenicity mechanisms and effector repertoire.</title>
        <authorList>
            <person name="Levesque C.A."/>
            <person name="Brouwer H."/>
            <person name="Cano L."/>
            <person name="Hamilton J.P."/>
            <person name="Holt C."/>
            <person name="Huitema E."/>
            <person name="Raffaele S."/>
            <person name="Robideau G.P."/>
            <person name="Thines M."/>
            <person name="Win J."/>
            <person name="Zerillo M.M."/>
            <person name="Beakes G.W."/>
            <person name="Boore J.L."/>
            <person name="Busam D."/>
            <person name="Dumas B."/>
            <person name="Ferriera S."/>
            <person name="Fuerstenberg S.I."/>
            <person name="Gachon C.M."/>
            <person name="Gaulin E."/>
            <person name="Govers F."/>
            <person name="Grenville-Briggs L."/>
            <person name="Horner N."/>
            <person name="Hostetler J."/>
            <person name="Jiang R.H."/>
            <person name="Johnson J."/>
            <person name="Krajaejun T."/>
            <person name="Lin H."/>
            <person name="Meijer H.J."/>
            <person name="Moore B."/>
            <person name="Morris P."/>
            <person name="Phuntmart V."/>
            <person name="Puiu D."/>
            <person name="Shetty J."/>
            <person name="Stajich J.E."/>
            <person name="Tripathy S."/>
            <person name="Wawra S."/>
            <person name="van West P."/>
            <person name="Whitty B.R."/>
            <person name="Coutinho P.M."/>
            <person name="Henrissat B."/>
            <person name="Martin F."/>
            <person name="Thomas P.D."/>
            <person name="Tyler B.M."/>
            <person name="De Vries R.P."/>
            <person name="Kamoun S."/>
            <person name="Yandell M."/>
            <person name="Tisserat N."/>
            <person name="Buell C.R."/>
        </authorList>
    </citation>
    <scope>NUCLEOTIDE SEQUENCE</scope>
    <source>
        <strain evidence="9">DAOM:BR144</strain>
    </source>
</reference>
<dbReference type="GO" id="GO:0000922">
    <property type="term" value="C:spindle pole"/>
    <property type="evidence" value="ECO:0007669"/>
    <property type="project" value="InterPro"/>
</dbReference>
<dbReference type="VEuPathDB" id="FungiDB:PYU1_G006240"/>
<dbReference type="GO" id="GO:0051225">
    <property type="term" value="P:spindle assembly"/>
    <property type="evidence" value="ECO:0007669"/>
    <property type="project" value="TreeGrafter"/>
</dbReference>
<keyword evidence="2 5" id="KW-0963">Cytoplasm</keyword>
<reference evidence="9" key="2">
    <citation type="submission" date="2010-04" db="EMBL/GenBank/DDBJ databases">
        <authorList>
            <person name="Buell R."/>
            <person name="Hamilton J."/>
            <person name="Hostetler J."/>
        </authorList>
    </citation>
    <scope>NUCLEOTIDE SEQUENCE [LARGE SCALE GENOMIC DNA]</scope>
    <source>
        <strain evidence="9">DAOM:BR144</strain>
    </source>
</reference>
<dbReference type="GO" id="GO:0000930">
    <property type="term" value="C:gamma-tubulin complex"/>
    <property type="evidence" value="ECO:0007669"/>
    <property type="project" value="TreeGrafter"/>
</dbReference>
<dbReference type="Gene3D" id="1.20.120.1900">
    <property type="entry name" value="Gamma-tubulin complex, C-terminal domain"/>
    <property type="match status" value="1"/>
</dbReference>
<dbReference type="InterPro" id="IPR007259">
    <property type="entry name" value="GCP"/>
</dbReference>
<dbReference type="AlphaFoldDB" id="K3WMR0"/>
<evidence type="ECO:0000313" key="8">
    <source>
        <dbReference type="EnsemblProtists" id="PYU1_T006252"/>
    </source>
</evidence>
<feature type="region of interest" description="Disordered" evidence="6">
    <location>
        <begin position="104"/>
        <end position="142"/>
    </location>
</feature>
<dbReference type="HOGENOM" id="CLU_1528062_0_0_1"/>
<feature type="domain" description="Gamma tubulin complex component C-terminal" evidence="7">
    <location>
        <begin position="5"/>
        <end position="199"/>
    </location>
</feature>